<feature type="compositionally biased region" description="Basic and acidic residues" evidence="3">
    <location>
        <begin position="4082"/>
        <end position="4240"/>
    </location>
</feature>
<feature type="compositionally biased region" description="Basic and acidic residues" evidence="3">
    <location>
        <begin position="6080"/>
        <end position="6100"/>
    </location>
</feature>
<dbReference type="PANTHER" id="PTHR47633">
    <property type="entry name" value="IMMUNOGLOBULIN"/>
    <property type="match status" value="1"/>
</dbReference>
<feature type="region of interest" description="Disordered" evidence="3">
    <location>
        <begin position="6053"/>
        <end position="6117"/>
    </location>
</feature>
<feature type="domain" description="Ig-like" evidence="4">
    <location>
        <begin position="152"/>
        <end position="232"/>
    </location>
</feature>
<evidence type="ECO:0000313" key="5">
    <source>
        <dbReference type="EnsemblMetazoa" id="AFUN022030-PA"/>
    </source>
</evidence>
<feature type="region of interest" description="Disordered" evidence="3">
    <location>
        <begin position="5788"/>
        <end position="5842"/>
    </location>
</feature>
<feature type="domain" description="Ig-like" evidence="4">
    <location>
        <begin position="349"/>
        <end position="423"/>
    </location>
</feature>
<keyword evidence="1" id="KW-0393">Immunoglobulin domain</keyword>
<dbReference type="CDD" id="cd00096">
    <property type="entry name" value="Ig"/>
    <property type="match status" value="1"/>
</dbReference>
<feature type="coiled-coil region" evidence="2">
    <location>
        <begin position="1170"/>
        <end position="1197"/>
    </location>
</feature>
<dbReference type="EnsemblMetazoa" id="AFUN022030-RA">
    <property type="protein sequence ID" value="AFUN022030-PA"/>
    <property type="gene ID" value="AFUN022030"/>
</dbReference>
<protein>
    <recommendedName>
        <fullName evidence="4">Ig-like domain-containing protein</fullName>
    </recommendedName>
</protein>
<dbReference type="InterPro" id="IPR007110">
    <property type="entry name" value="Ig-like_dom"/>
</dbReference>
<feature type="compositionally biased region" description="Basic and acidic residues" evidence="3">
    <location>
        <begin position="6166"/>
        <end position="6178"/>
    </location>
</feature>
<feature type="compositionally biased region" description="Polar residues" evidence="3">
    <location>
        <begin position="6104"/>
        <end position="6113"/>
    </location>
</feature>
<feature type="domain" description="Ig-like" evidence="4">
    <location>
        <begin position="54"/>
        <end position="130"/>
    </location>
</feature>
<feature type="domain" description="Ig-like" evidence="4">
    <location>
        <begin position="446"/>
        <end position="538"/>
    </location>
</feature>
<organism evidence="5">
    <name type="scientific">Anopheles funestus</name>
    <name type="common">African malaria mosquito</name>
    <dbReference type="NCBI Taxonomy" id="62324"/>
    <lineage>
        <taxon>Eukaryota</taxon>
        <taxon>Metazoa</taxon>
        <taxon>Ecdysozoa</taxon>
        <taxon>Arthropoda</taxon>
        <taxon>Hexapoda</taxon>
        <taxon>Insecta</taxon>
        <taxon>Pterygota</taxon>
        <taxon>Neoptera</taxon>
        <taxon>Endopterygota</taxon>
        <taxon>Diptera</taxon>
        <taxon>Nematocera</taxon>
        <taxon>Culicoidea</taxon>
        <taxon>Culicidae</taxon>
        <taxon>Anophelinae</taxon>
        <taxon>Anopheles</taxon>
    </lineage>
</organism>
<feature type="compositionally biased region" description="Polar residues" evidence="3">
    <location>
        <begin position="6153"/>
        <end position="6165"/>
    </location>
</feature>
<feature type="domain" description="Ig-like" evidence="4">
    <location>
        <begin position="248"/>
        <end position="338"/>
    </location>
</feature>
<sequence length="6343" mass="721432">MGSNCCKGEAGTQVYKGNGTEISIGPRRRKSPVYVEMMREETFQVDETPHYGAPFFLRKLSDYTVLVGTKAKLSVHISNTSDVKVTWYKDDVPLVECERYVCTSKGQLHSVDIATVLPEDNAKWSCQAESLLGKCVCSGQFTVRVPETYKAPEFVDELRAILTSQGTISLECKVIGYPTPELRWFKDSKEIKAGDMFGLTINGGDLASLGVYTCVATNCVGKSSSSSKVRVQEQDTTTKEKTIDKISPVFIEELEKIKGKIGDRLELRCKINLSAAPLSVRWYNQNGLIEANEKYSIFDDGLGCFLVDINAAELCDAGEWKCVITCKDGLIGITTNVVELDVPRNYRAPRFMEGLKAVLTEEGLVSFECKVIGFPTPILRWYKDGRELKPGDVYHLTGVNSLGSYCCVARNSLGEASSTTFLSVNDIKAQLNEEEWLNLLQVNQAPVFKTGLISRDVSIAEPFRLSVVVSSVSKPTVNWYKDDLVVEGSDNYKLSSDESTYTYNIDVVVAQLDDQGEWKCVATNEFGQAGTSCFVKLIIPKHYRKPKFLENLKAVMLRDGTVNLECKVIGVPQPVLKWYKDGTELKPGDIHRIITGQDGKCCLGTYTCEAVNCMGSVSSTASLHGYDGIADEGPLPPEGAAPLVKDASLSTIHEERTSQMFDTAVSYESAASNGRGEISFTFDGKEVSVSLYETPELTNDEALQIVQMFADQLHQNINENENVTSLPSLRFVKETSTSGQLVMEALVIDVPVVEDNNVFEDDRRTDFDIDEMHDENTFTFESGIASSKVRTHRQSSNEQDDFRSITPSDHSDLEQDVMLSILSRDSLPVLTSPAKTVDVAAGDDTAERLQSLVETVIFHLASIREEVRSQTDLAITVNFRERSEKILADILYPVQQMHKHLTGPVVLENLLAPLEHLARGLSVVEKCVQIGGYSRTFVYRTSVCIVEGCGKQILNCLADMRILAGQHLDADFVTQQKIYMALLEVQTSIESALESIQSQRILQDADSVAAMQDLTSIVTNRSIFEDIDFILKADEPIGGLQIKNLQITVLEFEKSLATILTIVSQSENCNVRSEIARFGLTEVLLELKNKTEVLLVQSTEQRQQRIVTDEMKPAVTELNSLVEMVEVNESYAEVINCLNDMFVPLEEMKTALSKLSTEVRHIPEKEYSSNQALEQQIEEFYELIVHLKEEIQRTSKEYTQNTDVFVRLEDCLNRLFCIHTADSIDDEECARMEIVLIQLLMNHLTKIELSLQEKTEQEMLSYMSTAFLNVHDNLQHFSYMRSNSKYEKIRQDILQHARKMVFYLIEKETSVISTEERRKAIFEIALFSIHSDSTRMKDGLGTNFSEILGDSDGLHNLLECLHEFEECAASSLKTHEQSIFSDNASAFESLLKFATTMRQCCDILDEQILSNSYDSNKVITSLERLYGAADNYCNSNKNNMAHLCQTLCDELSLVIMLWKRRQTKSTDVSETISTATLDSMKTSVIEIRKTIETKSPTLDVELPLNALEYTINELVGQPMQMQSIELVNAIASPIAKVTETLKNIDLQSAHVEPTVVLEDCLLQMCESFEKAQSEHTLEQAKESTAHSKLLETVTHVQHDIRESIQLEKDTRAKALQMQQGALESLKQSLSDVQQLIKTEIVEKDVSNPLFALETTINELVGQPMQMQSIELVNAIASPIAKVTETLKNIDLQSAHVEPTVVLEDCLLQMCESFEKAQSEHTLEQAKESTAHSKLLETVTHVQHDIRESIQLEKDTRAKALQMQQGALESLKQSLSDVQQLIKTEIVVKYVSKPLFALESTINELVGQPMQMQSIELVNAIASPIAKVTETLKNIDLQSAHVEPTVVLEDCLLQMCESFEKAQSEHTLEQAKESTAHSKLLETVTHVQHDIRESIQLEKYTRAKALQMQQGALESLKQSLSDVQQLIKTEIVVKDVSKPLFALETTINELMGQPMQMQSVELVNAIASPIAKVTETLKNIDLQSAHVEPTVVLEDCLLQMCESFEKAQSEHTLEQAKESTAHSKLLETVTHVQHDIRESIQLEKDTRAKALQMQQGALESLKQSLSDVQQLIKTEIVVKDVSKPLFALETTINELVGQPMQMQSIELVNAIASPIAKVTETLKNIDLQSAHVEPTVVLEDCLLQMCESFEKAQSEHTLEQAKESTAHSKLLETVTHVQHDIRESIQLEKDTRAKALQMQQGALESLKQSLSDVQQLIKTEIVVKDVSKPLFALESTINELVGQPMQMQSIELVNAIASPIAKVTETLKNIDLQSAHVEPTVVLEDCLLQMCESFEKAQSEHTLEQAKESTGHSKLLETVTHVQHDIRESIQLEKDTRAKALQMQQGALESLKQSLSDVQQLIKTEIVVKDVSKPLFALESTINELVGQPMQMQSIELVNAIASPIAKVTETLKNIDLQSAHVEPTVVLEDCLLQMCESFEKAQSEHTLEQAKESTAHSKLLETVTHVQHDIRESIQLEKYTRAKALQMQQGALESLKQSLSDVQQLIKTEIVVKDVSKPLFALESTINELVGQPMQMQSIELVNAIASPIAKVTETLKNIDLQSAHVEPTVVLEDCLLQMCESFEKAQSEHTLEQAKESTAHSKLLETVTHVQHDIRESIQLEKDTRAKALQMQQGALESLKQSLSDVQQLIKTEIVVKDVSKPLFALESTINELVGQPMQMQSIELVNAIASPIAKVTETLRNIDLQSAHVEPTVVLEDCLLQMCESFEKAQSEHTLEQAKESTAHSKLLETVTHVQHDIRESIQLEKYTRAKALQMQQGALESLKQSLSDVQQLIKTEIVVKDVSKPLFALETTINELVGQPMQMQSIELVNAIASPIAKVTETLKNIDLQSAHVEPTVVLEDCLLQMCESFEKAQSEHTLEQAKESTAHSKLLETVTHVQHDIRESIQLEKDTRAKALQMQQGALESLKQSLSDVQQLIKTEIVVKDVSKPLFALETTINELVGQPMQMQSIELVNAIASPIAKVTETLKNIDLQSAHVEPTVVLEDCLLQMCESFEKAQSEHTLEQAKESTAHSKLLETVTHVQHDIRESIQLEKDTRAKALQMQQGALESLKQSLSDVQQLIKTEIVVKDVSKPLFALETTINELVGQPMQMQSIELVNAIASPIAKVTETLKNIDLQSAHVEPTVVLEDCLLQMCESFEKAQSEHTLEQAKESTAHSKLLETVTHVQHDIRESIQLEKDTRAKALQMQQGALESLKQSLSDVQQLIKTEIVVKDVSKPLFALESTINELVGQPMQMQSIELVNAIASPIAKVTETLKNIDLQSAHVEPTVVLEDCLLQMCESFEKAQSEHTLEQAKESTAHSKLLETVTHVQHDIRESIQLEKDTRAKALQMQQGALESLKQSLSDVQQLIKTEIVVKDVSKPLFALESTINELVGQPMQMQSIELVNAIASPIAKVTETLKNIDLQSAHVEPTVVLEDCLLQMCESFEKAQSEHTLEQAKESTAHSKLLETVTHVQHDIRESIQLEKDTRAKALQMQQGALESLKQSLSDVQQLIKTEIVVKDVSKPLFALESTINELVGQPMQMQSIELVNAIASPIAKVTETLKNIDLQSAHVEPTVVLEDCLLQMCESFEKAQSEHTLEQAKESTAHSKLLETVTHVQHDIRESIQLEKDTRAKALQMQQGALESLKQSLSDVQQLIKTEIVVKDVSKPLFALESTINELVGQPMQMQSIELVNAIASPIAKVTETLKNIDLQSAHVEPTVVLEDCLLQMCESFEKAQSEHTLEQAKESTAHSKLLETVTHVQHDIRESIQLEKDTRAKALQMQQGALESLKQSLSDVQQLIKTEIVVKDVSKPLFALESTINELVGQPMQMQSIELVNAIASPIAKVTETLKNIDLQSAHVEPTVVLEDCLLQMCESFEKAQSEHTLEQAKESTAHSKLLETVTHVQHDIRESIQLEKDTRAKALQMQQGALESLKQSLSDVQQLIKTEIVVKDVSKPLFALETTINELVGQPMQMQSIELVNAIASPIAKVTETLKNIDLQSAHVEPTVVLEDCLLQMCESFEKAQSEHTLEQAKESTAHSKLLETITHVQHDIREGIQLEKNAREYHGLQHEEEAKSKQAQEEPKTKQQEEEAKRKQEEEESKKKQVEEEAKKKKTEEEVKKKAEEEAKKKQEEKEAMEKEEEEAKKRKMKEETKKKREEVEAKKKKAEEEAKKKQAEEEAKKKQQEQEAEKKKADEEAKKKQAEEEAKKKQAEEEVEKRQQEEEAKKKQQQQETKKKQQEEETKKQQAEEEAKKKQQEREAEKKKADEEAKKKQAEEEAEKKKADEEAKKKQAEEEVKKKKAEEEAKKKHAEEETKKKQQEEEAKKKQAEEEAKKKQQEREAEKKKADEEAKKKHAEEEAEKKKADKEAEKKQAEEETKKKKAEEEAKKKQAEEEAKKHQQEQEAKKKQAEEEAKKKQQEQEAEKKKADEEAKKKAEEEAENKKADEEAKKKQAEEEAKKKKADKEAEKKQAEEETKKKKAEEEAKKKQAEEEAKKHQQEQEAKKKKAEEEAKKKQQEQEAEKKKADEEAKKKAEEEAENKKADEEAKKKQAEEEAKKKKAEQEAEKKKTNEETKKKQAEEEAKKKKADEEAKKKQAEEEAKKKQQEEEARKKQQEEEAKKKQAEEEAKKKQIEEETKKKKAEEETKRKAEEEAKKKQQEEETKKNQEEEAKKKQEEEAKKKQEEEAKKKQEEEAKKRKMEEETKKKREEEEAKKKKAEEEAKKKQAEEEAKKKQTEEEARKKQADEEAKKKQVEQEAEKKKADEEAKKKQAEEEAKKKQAEEEAKKKQQEEEAKKKQQEEEAKKKQAEEEAKKKQIEEETKKKKAEEKTKRKAEEEARKKQQEEETKKKKAEEETKKKAEEEAKKKQQEEEAKKKQEEEAKKRKMEEETKKKREEEEAKKKKAEEEAKKKQAEEEAKKKQQEQEAKKKHAEEEAKKKQAEEEARKKQEYEEAKKKQAEQEAEKKKADEEAKKKQAEEEAKKKKADEEAKKKQAEEEAKKKQQEEEAKKKEQEEAKKKDMEEAKKKQEEEEIKNKQAEEETKKKRVEEEMKKKKEEAEKKAEEEAKKKQQEEETKKKKENETKRKKLEEEAKKKQEEEEAKRKKSEEEAKKKQAEEEAKKKQEEEEAMRKKIEDEAKKKKEKEEAKKKQVEEEAKKKQEEEETKKKKAEEKAKKKMEEVKKKEVEKEAKKKQEEEEVKRKKTEEETSKKKKEETQKKQEELQGKQRKEEEEVKEKKEKRIVRKKLEEEEMKNVVKDITKEEDKLMDEVENVVDLNAISSQSSKSLREGTMLSDAFNNRNAKLIVKIQTLFDNFHQMLLEIKRMFLTNNAGKNLSGEVRNVKLSIMTSEDLEFCDVEIPLMKLFHTPIAKFIDTLSRIDLYSEQPETWKALEDGVLQLLESFVQLQQRSEHLQGTEWRTVYTLYKTIMVLLTETRQCIYQRRSTQAETELALSKTNVELQLLQKDLEYIRLNSVDRVDLASKTVESYFALVCNTLTLLHPSVEATMKKPSYSTCVNILLQLTIPVHDLVKDLPSGTSWTAECVTPAVKHNLRQLYRIVSLMSQQHITRIRNEREVSIVEEIRRHLLSLDRVLKALLDLHSKVEMQKELLETIRRNLITLKSVMMQVRTDYCIQVLVEKDDKLLSAFEMVVEKLTINPLQLDSVEYLRLLAESLEKYCDIMRRLSNNVTISDWLLRYQLQLLKIFDTIEFCLSEEQFIVIGSKEKYTRTSTQDAIHAVKQMITHYKITSSQQQQMRREQASEPTHIKVIAARQGLTETPEPMARSVQERSPRRTLDVRQQRADTVRRHATRSPLGLRDDPPRSSSRCSLGALPSKRGPSFAVYLKNVFIERDHSFKLLCVVLDSEIDVRWTKDGTDITQTGRYRMVQKNGLITLQVDHAEYEDTGVYACHVFNNYGQSFNKCNVEVYDTSDDIICSSFSIPHKMEYQQASTNHYTDKPCATNSAVSAYTSTHQRASSRSSASVGYDHTKVKDYYRRHQHTATDQHVYSRDTRQTAFEHRRPLRASSTYHSTYYYGSTQRLGHSSHLGESASRDVTSTSDIASQRQRRSYYHERLTTGTRHDRTARDVRKSPNVPEQAQSLSVERTEWRTRDRARIKRTSPVVVCEVEDDTSSGKHSIGRGSSVAQATTSVAESTSSREESKSLRTSDRTSQLHVSTSDVHMSESDRTGSKRSQTYPYHYRMDTFATTQRVESFSSLEMYQPIVQTVLRDRLVKRGSNLILVCSFWGINCEIEWVHNYTKINNGAKYRISRHQGMSILEIYDITHQEAGMYKCVVRNDCGEDVTNCCILVLDHIRLSSTKQTRPDRHTLTRRY</sequence>
<dbReference type="SMART" id="SM00496">
    <property type="entry name" value="IENR2"/>
    <property type="match status" value="13"/>
</dbReference>
<feature type="region of interest" description="Disordered" evidence="3">
    <location>
        <begin position="6008"/>
        <end position="6033"/>
    </location>
</feature>
<feature type="domain" description="Ig-like" evidence="4">
    <location>
        <begin position="5849"/>
        <end position="5936"/>
    </location>
</feature>
<dbReference type="InterPro" id="IPR003598">
    <property type="entry name" value="Ig_sub2"/>
</dbReference>
<dbReference type="SMART" id="SM00409">
    <property type="entry name" value="IG"/>
    <property type="match status" value="8"/>
</dbReference>
<feature type="region of interest" description="Disordered" evidence="3">
    <location>
        <begin position="4082"/>
        <end position="5251"/>
    </location>
</feature>
<dbReference type="VEuPathDB" id="VectorBase:AFUN2_011979"/>
<feature type="compositionally biased region" description="Basic and acidic residues" evidence="3">
    <location>
        <begin position="6008"/>
        <end position="6030"/>
    </location>
</feature>
<evidence type="ECO:0000256" key="3">
    <source>
        <dbReference type="SAM" id="MobiDB-lite"/>
    </source>
</evidence>
<dbReference type="InterPro" id="IPR036179">
    <property type="entry name" value="Ig-like_dom_sf"/>
</dbReference>
<dbReference type="FunFam" id="2.60.40.10:FF:001307">
    <property type="entry name" value="Stretchin-Mlck, isoform V"/>
    <property type="match status" value="1"/>
</dbReference>
<dbReference type="InterPro" id="IPR003611">
    <property type="entry name" value="NUMOD3"/>
</dbReference>
<name>A0A4Y0BQB7_ANOFN</name>
<dbReference type="GO" id="GO:0003677">
    <property type="term" value="F:DNA binding"/>
    <property type="evidence" value="ECO:0007669"/>
    <property type="project" value="InterPro"/>
</dbReference>
<reference evidence="5" key="1">
    <citation type="submission" date="2020-05" db="UniProtKB">
        <authorList>
            <consortium name="EnsemblMetazoa"/>
        </authorList>
    </citation>
    <scope>IDENTIFICATION</scope>
    <source>
        <strain evidence="5">FUMOZ</strain>
    </source>
</reference>
<evidence type="ECO:0000259" key="4">
    <source>
        <dbReference type="PROSITE" id="PS50835"/>
    </source>
</evidence>
<feature type="compositionally biased region" description="Basic and acidic residues" evidence="3">
    <location>
        <begin position="5797"/>
        <end position="5817"/>
    </location>
</feature>
<accession>A0A4Y0BQB7</accession>
<dbReference type="InterPro" id="IPR003599">
    <property type="entry name" value="Ig_sub"/>
</dbReference>
<dbReference type="FunFam" id="2.60.40.10:FF:000107">
    <property type="entry name" value="Myosin, light chain kinase a"/>
    <property type="match status" value="1"/>
</dbReference>
<dbReference type="STRING" id="62324.A0A4Y0BQB7"/>
<dbReference type="Gene3D" id="2.60.40.10">
    <property type="entry name" value="Immunoglobulins"/>
    <property type="match status" value="8"/>
</dbReference>
<dbReference type="InterPro" id="IPR013098">
    <property type="entry name" value="Ig_I-set"/>
</dbReference>
<dbReference type="PANTHER" id="PTHR47633:SF4">
    <property type="entry name" value="MYOPALLADIN ISOFORM X1"/>
    <property type="match status" value="1"/>
</dbReference>
<feature type="domain" description="Ig-like" evidence="4">
    <location>
        <begin position="546"/>
        <end position="624"/>
    </location>
</feature>
<dbReference type="PROSITE" id="PS50835">
    <property type="entry name" value="IG_LIKE"/>
    <property type="match status" value="8"/>
</dbReference>
<dbReference type="SUPFAM" id="SSF48726">
    <property type="entry name" value="Immunoglobulin"/>
    <property type="match status" value="8"/>
</dbReference>
<dbReference type="VEuPathDB" id="VectorBase:AFUN022030"/>
<keyword evidence="2" id="KW-0175">Coiled coil</keyword>
<feature type="compositionally biased region" description="Basic and acidic residues" evidence="3">
    <location>
        <begin position="4246"/>
        <end position="5251"/>
    </location>
</feature>
<dbReference type="FunFam" id="2.60.40.10:FF:001894">
    <property type="entry name" value="Stretchin-Mlck, isoform V"/>
    <property type="match status" value="1"/>
</dbReference>
<evidence type="ECO:0000256" key="1">
    <source>
        <dbReference type="ARBA" id="ARBA00023319"/>
    </source>
</evidence>
<proteinExistence type="predicted"/>
<dbReference type="SMART" id="SM00408">
    <property type="entry name" value="IGc2"/>
    <property type="match status" value="8"/>
</dbReference>
<feature type="domain" description="Ig-like" evidence="4">
    <location>
        <begin position="6232"/>
        <end position="6314"/>
    </location>
</feature>
<dbReference type="Pfam" id="PF07679">
    <property type="entry name" value="I-set"/>
    <property type="match status" value="8"/>
</dbReference>
<feature type="compositionally biased region" description="Polar residues" evidence="3">
    <location>
        <begin position="6179"/>
        <end position="6190"/>
    </location>
</feature>
<feature type="region of interest" description="Disordered" evidence="3">
    <location>
        <begin position="6136"/>
        <end position="6204"/>
    </location>
</feature>
<feature type="compositionally biased region" description="Polar residues" evidence="3">
    <location>
        <begin position="6063"/>
        <end position="6074"/>
    </location>
</feature>
<dbReference type="InterPro" id="IPR013783">
    <property type="entry name" value="Ig-like_fold"/>
</dbReference>
<feature type="region of interest" description="Disordered" evidence="3">
    <location>
        <begin position="790"/>
        <end position="809"/>
    </location>
</feature>
<evidence type="ECO:0000256" key="2">
    <source>
        <dbReference type="SAM" id="Coils"/>
    </source>
</evidence>